<comment type="caution">
    <text evidence="1">The sequence shown here is derived from an EMBL/GenBank/DDBJ whole genome shotgun (WGS) entry which is preliminary data.</text>
</comment>
<accession>A0A448X180</accession>
<sequence length="106" mass="12078">MRSQPFLSAYDFIRFRSNTTFASDPLLKYSATQLFCPCRKQPSQHRTRIYALLILLSRLLPPVQVSTAAECPHALQVAIYEYVAMRPGQSPASCLLTIWRLFLLAT</sequence>
<dbReference type="Proteomes" id="UP000784294">
    <property type="component" value="Unassembled WGS sequence"/>
</dbReference>
<proteinExistence type="predicted"/>
<name>A0A448X180_9PLAT</name>
<gene>
    <name evidence="1" type="ORF">PXEA_LOCUS18669</name>
</gene>
<organism evidence="1 2">
    <name type="scientific">Protopolystoma xenopodis</name>
    <dbReference type="NCBI Taxonomy" id="117903"/>
    <lineage>
        <taxon>Eukaryota</taxon>
        <taxon>Metazoa</taxon>
        <taxon>Spiralia</taxon>
        <taxon>Lophotrochozoa</taxon>
        <taxon>Platyhelminthes</taxon>
        <taxon>Monogenea</taxon>
        <taxon>Polyopisthocotylea</taxon>
        <taxon>Polystomatidea</taxon>
        <taxon>Polystomatidae</taxon>
        <taxon>Protopolystoma</taxon>
    </lineage>
</organism>
<protein>
    <submittedName>
        <fullName evidence="1">Uncharacterized protein</fullName>
    </submittedName>
</protein>
<reference evidence="1" key="1">
    <citation type="submission" date="2018-11" db="EMBL/GenBank/DDBJ databases">
        <authorList>
            <consortium name="Pathogen Informatics"/>
        </authorList>
    </citation>
    <scope>NUCLEOTIDE SEQUENCE</scope>
</reference>
<keyword evidence="2" id="KW-1185">Reference proteome</keyword>
<dbReference type="AlphaFoldDB" id="A0A448X180"/>
<dbReference type="EMBL" id="CAAALY010072462">
    <property type="protein sequence ID" value="VEL25229.1"/>
    <property type="molecule type" value="Genomic_DNA"/>
</dbReference>
<evidence type="ECO:0000313" key="2">
    <source>
        <dbReference type="Proteomes" id="UP000784294"/>
    </source>
</evidence>
<evidence type="ECO:0000313" key="1">
    <source>
        <dbReference type="EMBL" id="VEL25229.1"/>
    </source>
</evidence>